<comment type="caution">
    <text evidence="1">The sequence shown here is derived from an EMBL/GenBank/DDBJ whole genome shotgun (WGS) entry which is preliminary data.</text>
</comment>
<accession>A0ACC3C3M4</accession>
<protein>
    <submittedName>
        <fullName evidence="1">Uncharacterized protein</fullName>
    </submittedName>
</protein>
<proteinExistence type="predicted"/>
<sequence length="235" mass="24155">MITAHGCRRAAVATTAALVVVTVAAASAAAVAIDKHPPAGATPSAAPAGDNPPVDSYVPKNGGVWEPTAAGGGDGVDTYYYGDDAGADEGDAYANKGAARGSPCDYDTMCEVGTTCAAPPGGGGGDSDSGTRCRSPAPPCGRCDGAGVTCLKDMTCVPLDDGGDSTAGGVCLPLKASERHQELCDTVEPLPRGRTSNGRTPEREAELLEKYGRPNEYRWAYYWAMWDAYNRKTNT</sequence>
<evidence type="ECO:0000313" key="2">
    <source>
        <dbReference type="Proteomes" id="UP000798662"/>
    </source>
</evidence>
<keyword evidence="2" id="KW-1185">Reference proteome</keyword>
<dbReference type="Proteomes" id="UP000798662">
    <property type="component" value="Chromosome 2"/>
</dbReference>
<dbReference type="EMBL" id="CM020619">
    <property type="protein sequence ID" value="KAK1864715.1"/>
    <property type="molecule type" value="Genomic_DNA"/>
</dbReference>
<reference evidence="1" key="1">
    <citation type="submission" date="2019-11" db="EMBL/GenBank/DDBJ databases">
        <title>Nori genome reveals adaptations in red seaweeds to the harsh intertidal environment.</title>
        <authorList>
            <person name="Wang D."/>
            <person name="Mao Y."/>
        </authorList>
    </citation>
    <scope>NUCLEOTIDE SEQUENCE</scope>
    <source>
        <tissue evidence="1">Gametophyte</tissue>
    </source>
</reference>
<gene>
    <name evidence="1" type="ORF">I4F81_007259</name>
</gene>
<name>A0ACC3C3M4_PYRYE</name>
<evidence type="ECO:0000313" key="1">
    <source>
        <dbReference type="EMBL" id="KAK1864715.1"/>
    </source>
</evidence>
<organism evidence="1 2">
    <name type="scientific">Pyropia yezoensis</name>
    <name type="common">Susabi-nori</name>
    <name type="synonym">Porphyra yezoensis</name>
    <dbReference type="NCBI Taxonomy" id="2788"/>
    <lineage>
        <taxon>Eukaryota</taxon>
        <taxon>Rhodophyta</taxon>
        <taxon>Bangiophyceae</taxon>
        <taxon>Bangiales</taxon>
        <taxon>Bangiaceae</taxon>
        <taxon>Pyropia</taxon>
    </lineage>
</organism>